<reference evidence="1" key="1">
    <citation type="submission" date="2016-07" db="EMBL/GenBank/DDBJ databases">
        <authorList>
            <person name="Bretaudeau A."/>
        </authorList>
    </citation>
    <scope>NUCLEOTIDE SEQUENCE</scope>
    <source>
        <strain evidence="1">Rice</strain>
        <tissue evidence="1">Whole body</tissue>
    </source>
</reference>
<gene>
    <name evidence="1" type="ORF">SFRICE_038484</name>
</gene>
<protein>
    <submittedName>
        <fullName evidence="1">SFRICE_038484</fullName>
    </submittedName>
</protein>
<proteinExistence type="predicted"/>
<dbReference type="AlphaFoldDB" id="A0A2H1VDN7"/>
<sequence length="112" mass="12766">MGYAETTERILVLVIETEYEFSLYRRARWSLRACKYFAVLIKTVLISSMLQPKKGKSHPMTSLVLGEARGSVRLLLTKNHPVPTPAFRTEAPSFELCAVCNEFIYGGTHNWQ</sequence>
<organism evidence="1">
    <name type="scientific">Spodoptera frugiperda</name>
    <name type="common">Fall armyworm</name>
    <dbReference type="NCBI Taxonomy" id="7108"/>
    <lineage>
        <taxon>Eukaryota</taxon>
        <taxon>Metazoa</taxon>
        <taxon>Ecdysozoa</taxon>
        <taxon>Arthropoda</taxon>
        <taxon>Hexapoda</taxon>
        <taxon>Insecta</taxon>
        <taxon>Pterygota</taxon>
        <taxon>Neoptera</taxon>
        <taxon>Endopterygota</taxon>
        <taxon>Lepidoptera</taxon>
        <taxon>Glossata</taxon>
        <taxon>Ditrysia</taxon>
        <taxon>Noctuoidea</taxon>
        <taxon>Noctuidae</taxon>
        <taxon>Amphipyrinae</taxon>
        <taxon>Spodoptera</taxon>
    </lineage>
</organism>
<evidence type="ECO:0000313" key="1">
    <source>
        <dbReference type="EMBL" id="SOQ38949.1"/>
    </source>
</evidence>
<name>A0A2H1VDN7_SPOFR</name>
<accession>A0A2H1VDN7</accession>
<dbReference type="EMBL" id="ODYU01001994">
    <property type="protein sequence ID" value="SOQ38949.1"/>
    <property type="molecule type" value="Genomic_DNA"/>
</dbReference>